<evidence type="ECO:0000313" key="5">
    <source>
        <dbReference type="EMBL" id="KAK0320710.1"/>
    </source>
</evidence>
<dbReference type="InterPro" id="IPR038508">
    <property type="entry name" value="ArfGAP_dom_sf"/>
</dbReference>
<protein>
    <submittedName>
        <fullName evidence="5">Protein gts1</fullName>
    </submittedName>
</protein>
<dbReference type="Proteomes" id="UP001168146">
    <property type="component" value="Unassembled WGS sequence"/>
</dbReference>
<evidence type="ECO:0000259" key="4">
    <source>
        <dbReference type="PROSITE" id="PS50115"/>
    </source>
</evidence>
<feature type="compositionally biased region" description="Low complexity" evidence="2">
    <location>
        <begin position="131"/>
        <end position="152"/>
    </location>
</feature>
<reference evidence="5" key="1">
    <citation type="submission" date="2021-12" db="EMBL/GenBank/DDBJ databases">
        <title>Black yeast isolated from Biological Soil Crust.</title>
        <authorList>
            <person name="Kurbessoian T."/>
        </authorList>
    </citation>
    <scope>NUCLEOTIDE SEQUENCE</scope>
    <source>
        <strain evidence="5">CCFEE 5208</strain>
    </source>
</reference>
<dbReference type="CDD" id="cd08204">
    <property type="entry name" value="ArfGap"/>
    <property type="match status" value="1"/>
</dbReference>
<dbReference type="PANTHER" id="PTHR45705:SF7">
    <property type="entry name" value="ACTIVATING PROTEIN FOR ARF, PUTATIVE (AFU_ORTHOLOGUE AFUA_4G09120)-RELATED"/>
    <property type="match status" value="1"/>
</dbReference>
<feature type="compositionally biased region" description="Low complexity" evidence="2">
    <location>
        <begin position="546"/>
        <end position="610"/>
    </location>
</feature>
<dbReference type="FunFam" id="1.10.220.150:FF:000026">
    <property type="entry name" value="GTPase activating protein for Arf, putative"/>
    <property type="match status" value="1"/>
</dbReference>
<dbReference type="SMART" id="SM00105">
    <property type="entry name" value="ArfGap"/>
    <property type="match status" value="1"/>
</dbReference>
<dbReference type="InterPro" id="IPR001164">
    <property type="entry name" value="ArfGAP_dom"/>
</dbReference>
<dbReference type="InterPro" id="IPR037278">
    <property type="entry name" value="ARFGAP/RecO"/>
</dbReference>
<keyword evidence="1" id="KW-0862">Zinc</keyword>
<dbReference type="PRINTS" id="PR00405">
    <property type="entry name" value="REVINTRACTNG"/>
</dbReference>
<dbReference type="AlphaFoldDB" id="A0AAN6FM17"/>
<feature type="region of interest" description="Disordered" evidence="2">
    <location>
        <begin position="313"/>
        <end position="351"/>
    </location>
</feature>
<dbReference type="PROSITE" id="PS50115">
    <property type="entry name" value="ARFGAP"/>
    <property type="match status" value="1"/>
</dbReference>
<feature type="compositionally biased region" description="Polar residues" evidence="2">
    <location>
        <begin position="318"/>
        <end position="335"/>
    </location>
</feature>
<evidence type="ECO:0000259" key="3">
    <source>
        <dbReference type="PROSITE" id="PS50030"/>
    </source>
</evidence>
<dbReference type="InterPro" id="IPR051718">
    <property type="entry name" value="ARF_GTPase-activating"/>
</dbReference>
<evidence type="ECO:0000256" key="1">
    <source>
        <dbReference type="PROSITE-ProRule" id="PRU00288"/>
    </source>
</evidence>
<accession>A0AAN6FM17</accession>
<dbReference type="SUPFAM" id="SSF46934">
    <property type="entry name" value="UBA-like"/>
    <property type="match status" value="1"/>
</dbReference>
<dbReference type="Pfam" id="PF01412">
    <property type="entry name" value="ArfGap"/>
    <property type="match status" value="1"/>
</dbReference>
<feature type="compositionally biased region" description="Low complexity" evidence="2">
    <location>
        <begin position="519"/>
        <end position="528"/>
    </location>
</feature>
<dbReference type="GO" id="GO:0005096">
    <property type="term" value="F:GTPase activator activity"/>
    <property type="evidence" value="ECO:0007669"/>
    <property type="project" value="InterPro"/>
</dbReference>
<dbReference type="InterPro" id="IPR009060">
    <property type="entry name" value="UBA-like_sf"/>
</dbReference>
<feature type="compositionally biased region" description="Low complexity" evidence="2">
    <location>
        <begin position="660"/>
        <end position="699"/>
    </location>
</feature>
<dbReference type="Gene3D" id="1.10.220.150">
    <property type="entry name" value="Arf GTPase activating protein"/>
    <property type="match status" value="1"/>
</dbReference>
<gene>
    <name evidence="5" type="primary">GTS1_1</name>
    <name evidence="5" type="ORF">LTR82_008423</name>
</gene>
<feature type="region of interest" description="Disordered" evidence="2">
    <location>
        <begin position="278"/>
        <end position="299"/>
    </location>
</feature>
<proteinExistence type="predicted"/>
<dbReference type="Gene3D" id="1.10.8.10">
    <property type="entry name" value="DNA helicase RuvA subunit, C-terminal domain"/>
    <property type="match status" value="1"/>
</dbReference>
<dbReference type="EMBL" id="JASUXU010000024">
    <property type="protein sequence ID" value="KAK0320710.1"/>
    <property type="molecule type" value="Genomic_DNA"/>
</dbReference>
<dbReference type="InterPro" id="IPR015940">
    <property type="entry name" value="UBA"/>
</dbReference>
<feature type="domain" description="Arf-GAP" evidence="4">
    <location>
        <begin position="15"/>
        <end position="128"/>
    </location>
</feature>
<feature type="region of interest" description="Disordered" evidence="2">
    <location>
        <begin position="131"/>
        <end position="222"/>
    </location>
</feature>
<evidence type="ECO:0000256" key="2">
    <source>
        <dbReference type="SAM" id="MobiDB-lite"/>
    </source>
</evidence>
<keyword evidence="1" id="KW-0479">Metal-binding</keyword>
<feature type="compositionally biased region" description="Low complexity" evidence="2">
    <location>
        <begin position="492"/>
        <end position="508"/>
    </location>
</feature>
<dbReference type="GO" id="GO:0005737">
    <property type="term" value="C:cytoplasm"/>
    <property type="evidence" value="ECO:0007669"/>
    <property type="project" value="TreeGrafter"/>
</dbReference>
<dbReference type="PANTHER" id="PTHR45705">
    <property type="entry name" value="FI20236P1"/>
    <property type="match status" value="1"/>
</dbReference>
<dbReference type="PROSITE" id="PS50030">
    <property type="entry name" value="UBA"/>
    <property type="match status" value="1"/>
</dbReference>
<keyword evidence="1" id="KW-0863">Zinc-finger</keyword>
<sequence>MTSAISKRQQARNERTLQDLLKNVPGNDRCADCAAKNPGWASWNLGVFLCMRCGGLHRKLGTHVSKVKSLSMDSWSAEQVENMKQVGNVEGNKRWNPKGVRPDLPVDADEVDSAIERFIRQKYEQRGFAAGGAAPSAAVMRQNTTGSTGTGSWNEEPPPLPPKPGKKFGFSLRSASSVLPRGNKHDRNFTPAMSPAFGGSGQFGSNDPPSPAREIRPSNKPSQMFGMKITGVGNNFDAKLATLRDMGFSDNRRNSDILKSSNGSLDQAIEALVRLGEPSGKPSAEQTPGPRTLTPVSMASQGMNGISIEKTRQAEMKPSNNPWELVESSTPQRAATQPLPEPPRSQSAQPAVMNNWNPFMSQQAPPQQQALVENFQNLQVSQTGPSATQQYNQPQAFGGVQVQYPPNTFQQSTNPWDALNMPQQQQQQAAVDPQYGQQFQQPQMHQQQVPVAQPEQASNPFLRRAASQTFAPSNPWVQQVALVQQASNPWGQPAQQQQQQQQAPQVQQGINPFGIPYSQQPQQHNVFQQQPVRSPAPIFGQAEYFAQQQQQAQQPQQPQQPQQQPQWQTQPQQANPYQQQQQQQQLMPQQTGMSMPQQQQYQQPQPQPQEQQPWMYREVNPQPQAQAQARLDKSSILGLYGMAPQQQQQQRGLQPVLEDGGAQQQVFQQGQQQAQQTSYPQQYQQQQQPQNPNTNQFGNVPQGVRHASNESAAFVGFAGEGRHSPDAFAGLSARTHTHPGLLRSPPFGPAGDWDSFLRRAAGFQVRTRYTSTFELEVKRVGTITAFIVDKRTPGVLDQNLRVRKQWIQELLAWKRTDPIVYPVEHAVSQALSVFYNASGARRPRYWPIDRELHTRRIVFVDSFVMAAHYRGGGTGSVAFGDFHRVLHMYRGGPNTNIGALKLLQADIIDLRHLAVGQTEGDYQKGLIRFYNRHRYTVCHRDWPDAPQGYTFTLVRRRRPLGL</sequence>
<dbReference type="GO" id="GO:0008270">
    <property type="term" value="F:zinc ion binding"/>
    <property type="evidence" value="ECO:0007669"/>
    <property type="project" value="UniProtKB-KW"/>
</dbReference>
<dbReference type="SUPFAM" id="SSF57863">
    <property type="entry name" value="ArfGap/RecO-like zinc finger"/>
    <property type="match status" value="1"/>
</dbReference>
<feature type="region of interest" description="Disordered" evidence="2">
    <location>
        <begin position="488"/>
        <end position="528"/>
    </location>
</feature>
<comment type="caution">
    <text evidence="5">The sequence shown here is derived from an EMBL/GenBank/DDBJ whole genome shotgun (WGS) entry which is preliminary data.</text>
</comment>
<feature type="domain" description="UBA" evidence="3">
    <location>
        <begin position="235"/>
        <end position="275"/>
    </location>
</feature>
<name>A0AAN6FM17_9PEZI</name>
<feature type="region of interest" description="Disordered" evidence="2">
    <location>
        <begin position="545"/>
        <end position="610"/>
    </location>
</feature>
<organism evidence="5 6">
    <name type="scientific">Friedmanniomyces endolithicus</name>
    <dbReference type="NCBI Taxonomy" id="329885"/>
    <lineage>
        <taxon>Eukaryota</taxon>
        <taxon>Fungi</taxon>
        <taxon>Dikarya</taxon>
        <taxon>Ascomycota</taxon>
        <taxon>Pezizomycotina</taxon>
        <taxon>Dothideomycetes</taxon>
        <taxon>Dothideomycetidae</taxon>
        <taxon>Mycosphaerellales</taxon>
        <taxon>Teratosphaeriaceae</taxon>
        <taxon>Friedmanniomyces</taxon>
    </lineage>
</organism>
<feature type="region of interest" description="Disordered" evidence="2">
    <location>
        <begin position="646"/>
        <end position="703"/>
    </location>
</feature>
<evidence type="ECO:0000313" key="6">
    <source>
        <dbReference type="Proteomes" id="UP001168146"/>
    </source>
</evidence>